<dbReference type="Proteomes" id="UP000830167">
    <property type="component" value="Chromosome"/>
</dbReference>
<name>A0ABY4CLT5_9BACL</name>
<evidence type="ECO:0000313" key="3">
    <source>
        <dbReference type="Proteomes" id="UP000830167"/>
    </source>
</evidence>
<sequence>MRKRTDERGIFLWDLLVSVSISILLFSLILMFLSFVWHQYDRSTRQLDGMEQATVFFQQLREDVNQSTRIVTVGSYLQLDLAKGGTVELWFNKNPKAMHVVRLINGRGGEVACTNVRSVNFQRIEPNALRIQINLGDDKKPVHYDLTFYSKVI</sequence>
<feature type="transmembrane region" description="Helical" evidence="1">
    <location>
        <begin position="12"/>
        <end position="37"/>
    </location>
</feature>
<proteinExistence type="predicted"/>
<protein>
    <recommendedName>
        <fullName evidence="4">Competence protein ComGF</fullName>
    </recommendedName>
</protein>
<accession>A0ABY4CLT5</accession>
<keyword evidence="1" id="KW-1133">Transmembrane helix</keyword>
<keyword evidence="1" id="KW-0812">Transmembrane</keyword>
<reference evidence="2" key="1">
    <citation type="submission" date="2021-12" db="EMBL/GenBank/DDBJ databases">
        <title>Alicyclobacillaceae gen. nov., sp. nov., isolated from chalcocite enrichment system.</title>
        <authorList>
            <person name="Jiang Z."/>
        </authorList>
    </citation>
    <scope>NUCLEOTIDE SEQUENCE</scope>
    <source>
        <strain evidence="2">MYW30-H2</strain>
    </source>
</reference>
<evidence type="ECO:0008006" key="4">
    <source>
        <dbReference type="Google" id="ProtNLM"/>
    </source>
</evidence>
<dbReference type="RefSeq" id="WP_347436829.1">
    <property type="nucleotide sequence ID" value="NZ_CP089291.1"/>
</dbReference>
<evidence type="ECO:0000256" key="1">
    <source>
        <dbReference type="SAM" id="Phobius"/>
    </source>
</evidence>
<dbReference type="EMBL" id="CP089291">
    <property type="protein sequence ID" value="UOF90138.1"/>
    <property type="molecule type" value="Genomic_DNA"/>
</dbReference>
<organism evidence="2 3">
    <name type="scientific">Fodinisporobacter ferrooxydans</name>
    <dbReference type="NCBI Taxonomy" id="2901836"/>
    <lineage>
        <taxon>Bacteria</taxon>
        <taxon>Bacillati</taxon>
        <taxon>Bacillota</taxon>
        <taxon>Bacilli</taxon>
        <taxon>Bacillales</taxon>
        <taxon>Alicyclobacillaceae</taxon>
        <taxon>Fodinisporobacter</taxon>
    </lineage>
</organism>
<keyword evidence="1" id="KW-0472">Membrane</keyword>
<evidence type="ECO:0000313" key="2">
    <source>
        <dbReference type="EMBL" id="UOF90138.1"/>
    </source>
</evidence>
<keyword evidence="3" id="KW-1185">Reference proteome</keyword>
<gene>
    <name evidence="2" type="ORF">LSG31_20105</name>
</gene>